<comment type="caution">
    <text evidence="2">The sequence shown here is derived from an EMBL/GenBank/DDBJ whole genome shotgun (WGS) entry which is preliminary data.</text>
</comment>
<feature type="region of interest" description="Disordered" evidence="1">
    <location>
        <begin position="1"/>
        <end position="22"/>
    </location>
</feature>
<dbReference type="EMBL" id="JAWJZY010000002">
    <property type="protein sequence ID" value="MEE8658744.1"/>
    <property type="molecule type" value="Genomic_DNA"/>
</dbReference>
<protein>
    <submittedName>
        <fullName evidence="2">Uncharacterized protein</fullName>
    </submittedName>
</protein>
<reference evidence="2 3" key="1">
    <citation type="submission" date="2023-10" db="EMBL/GenBank/DDBJ databases">
        <title>Sorlinia euscelidii gen. nov., sp. nov., an acetic acid bacteria isolated from the gut of Euscelidius variegatus emitter.</title>
        <authorList>
            <person name="Michoud G."/>
            <person name="Marasco R."/>
            <person name="Seferji K."/>
            <person name="Gonella E."/>
            <person name="Garuglieri E."/>
            <person name="Alma A."/>
            <person name="Mapelli F."/>
            <person name="Borin S."/>
            <person name="Daffonchio D."/>
            <person name="Crotti E."/>
        </authorList>
    </citation>
    <scope>NUCLEOTIDE SEQUENCE [LARGE SCALE GENOMIC DNA]</scope>
    <source>
        <strain evidence="2 3">EV16P</strain>
    </source>
</reference>
<name>A0ABU7U1I8_9PROT</name>
<keyword evidence="3" id="KW-1185">Reference proteome</keyword>
<accession>A0ABU7U1I8</accession>
<evidence type="ECO:0000313" key="3">
    <source>
        <dbReference type="Proteomes" id="UP001312908"/>
    </source>
</evidence>
<dbReference type="Proteomes" id="UP001312908">
    <property type="component" value="Unassembled WGS sequence"/>
</dbReference>
<gene>
    <name evidence="2" type="ORF">DOFOFD_06935</name>
</gene>
<evidence type="ECO:0000256" key="1">
    <source>
        <dbReference type="SAM" id="MobiDB-lite"/>
    </source>
</evidence>
<evidence type="ECO:0000313" key="2">
    <source>
        <dbReference type="EMBL" id="MEE8658744.1"/>
    </source>
</evidence>
<sequence>MSQGGLDGVNDHHGAFPDLGVGMAGKGVSCEDRRRERIFNVVPRVIIAHFCLLSPAGHVHLD</sequence>
<proteinExistence type="predicted"/>
<organism evidence="2 3">
    <name type="scientific">Sorlinia euscelidii</name>
    <dbReference type="NCBI Taxonomy" id="3081148"/>
    <lineage>
        <taxon>Bacteria</taxon>
        <taxon>Pseudomonadati</taxon>
        <taxon>Pseudomonadota</taxon>
        <taxon>Alphaproteobacteria</taxon>
        <taxon>Acetobacterales</taxon>
        <taxon>Acetobacteraceae</taxon>
        <taxon>Sorlinia</taxon>
    </lineage>
</organism>